<sequence>MGRNKPYSGKGRSQEEAMEVNTTHIDESTQPHHKAIPHLEYSRPQEKWKTKEHISPRNGYRYMKNEKQLNRTRKGGPRQSVLKNAGWRPMLHWEKQA</sequence>
<name>A0A183KFF7_9TREM</name>
<evidence type="ECO:0000313" key="4">
    <source>
        <dbReference type="WBParaSite" id="SCUD_0001375401-mRNA-1"/>
    </source>
</evidence>
<dbReference type="WBParaSite" id="SCUD_0001375401-mRNA-1">
    <property type="protein sequence ID" value="SCUD_0001375401-mRNA-1"/>
    <property type="gene ID" value="SCUD_0001375401"/>
</dbReference>
<dbReference type="Proteomes" id="UP000279833">
    <property type="component" value="Unassembled WGS sequence"/>
</dbReference>
<feature type="region of interest" description="Disordered" evidence="1">
    <location>
        <begin position="1"/>
        <end position="34"/>
    </location>
</feature>
<evidence type="ECO:0000313" key="2">
    <source>
        <dbReference type="EMBL" id="VDP53944.1"/>
    </source>
</evidence>
<dbReference type="AlphaFoldDB" id="A0A183KFF7"/>
<proteinExistence type="predicted"/>
<keyword evidence="3" id="KW-1185">Reference proteome</keyword>
<reference evidence="2 3" key="2">
    <citation type="submission" date="2018-11" db="EMBL/GenBank/DDBJ databases">
        <authorList>
            <consortium name="Pathogen Informatics"/>
        </authorList>
    </citation>
    <scope>NUCLEOTIDE SEQUENCE [LARGE SCALE GENOMIC DNA]</scope>
    <source>
        <strain evidence="2">Dakar</strain>
        <strain evidence="3">Dakar, Senegal</strain>
    </source>
</reference>
<evidence type="ECO:0000256" key="1">
    <source>
        <dbReference type="SAM" id="MobiDB-lite"/>
    </source>
</evidence>
<organism evidence="4">
    <name type="scientific">Schistosoma curassoni</name>
    <dbReference type="NCBI Taxonomy" id="6186"/>
    <lineage>
        <taxon>Eukaryota</taxon>
        <taxon>Metazoa</taxon>
        <taxon>Spiralia</taxon>
        <taxon>Lophotrochozoa</taxon>
        <taxon>Platyhelminthes</taxon>
        <taxon>Trematoda</taxon>
        <taxon>Digenea</taxon>
        <taxon>Strigeidida</taxon>
        <taxon>Schistosomatoidea</taxon>
        <taxon>Schistosomatidae</taxon>
        <taxon>Schistosoma</taxon>
    </lineage>
</organism>
<dbReference type="EMBL" id="UZAK01036125">
    <property type="protein sequence ID" value="VDP53944.1"/>
    <property type="molecule type" value="Genomic_DNA"/>
</dbReference>
<gene>
    <name evidence="2" type="ORF">SCUD_LOCUS13751</name>
</gene>
<protein>
    <submittedName>
        <fullName evidence="2 4">Uncharacterized protein</fullName>
    </submittedName>
</protein>
<reference evidence="4" key="1">
    <citation type="submission" date="2016-06" db="UniProtKB">
        <authorList>
            <consortium name="WormBaseParasite"/>
        </authorList>
    </citation>
    <scope>IDENTIFICATION</scope>
</reference>
<evidence type="ECO:0000313" key="3">
    <source>
        <dbReference type="Proteomes" id="UP000279833"/>
    </source>
</evidence>
<accession>A0A183KFF7</accession>